<feature type="region of interest" description="Disordered" evidence="1">
    <location>
        <begin position="58"/>
        <end position="80"/>
    </location>
</feature>
<evidence type="ECO:0000313" key="3">
    <source>
        <dbReference type="Proteomes" id="UP000002019"/>
    </source>
</evidence>
<proteinExistence type="predicted"/>
<dbReference type="KEGG" id="caci:CLOAM0095"/>
<name>B0VIU8_CLOAI</name>
<dbReference type="eggNOG" id="ENOG5032YF6">
    <property type="taxonomic scope" value="Bacteria"/>
</dbReference>
<sequence>MEDKMPYKEYHLTINKQGCKVKKANAQKAVKVFSTKYSALQYARKLAKNQKAELVIHSSDGKIQDKRSFGNDPCPPKDKR</sequence>
<dbReference type="Pfam" id="PF09954">
    <property type="entry name" value="DUF2188"/>
    <property type="match status" value="1"/>
</dbReference>
<protein>
    <recommendedName>
        <fullName evidence="4">DUF2188 domain-containing protein</fullName>
    </recommendedName>
</protein>
<dbReference type="HOGENOM" id="CLU_179056_2_2_0"/>
<evidence type="ECO:0008006" key="4">
    <source>
        <dbReference type="Google" id="ProtNLM"/>
    </source>
</evidence>
<dbReference type="AlphaFoldDB" id="B0VIU8"/>
<dbReference type="EMBL" id="CU466930">
    <property type="protein sequence ID" value="CAO80008.1"/>
    <property type="molecule type" value="Genomic_DNA"/>
</dbReference>
<evidence type="ECO:0000256" key="1">
    <source>
        <dbReference type="SAM" id="MobiDB-lite"/>
    </source>
</evidence>
<feature type="compositionally biased region" description="Basic and acidic residues" evidence="1">
    <location>
        <begin position="59"/>
        <end position="80"/>
    </location>
</feature>
<dbReference type="STRING" id="459349.CLOAM0095"/>
<keyword evidence="3" id="KW-1185">Reference proteome</keyword>
<dbReference type="Proteomes" id="UP000002019">
    <property type="component" value="Chromosome"/>
</dbReference>
<dbReference type="InterPro" id="IPR018691">
    <property type="entry name" value="DUF2188"/>
</dbReference>
<reference evidence="2 3" key="1">
    <citation type="journal article" date="2008" name="J. Bacteriol.">
        <title>'Candidatus Cloacamonas acidaminovorans': genome sequence reconstruction provides a first glimpse of a new bacterial division.</title>
        <authorList>
            <person name="Pelletier E."/>
            <person name="Kreimeyer A."/>
            <person name="Bocs S."/>
            <person name="Rouy Z."/>
            <person name="Gyapay G."/>
            <person name="Chouari R."/>
            <person name="Riviere D."/>
            <person name="Ganesan A."/>
            <person name="Daegelen P."/>
            <person name="Sghir A."/>
            <person name="Cohen G.N."/>
            <person name="Medigue C."/>
            <person name="Weissenbach J."/>
            <person name="Le Paslier D."/>
        </authorList>
    </citation>
    <scope>NUCLEOTIDE SEQUENCE [LARGE SCALE GENOMIC DNA]</scope>
    <source>
        <strain evidence="3">Evry</strain>
    </source>
</reference>
<gene>
    <name evidence="2" type="ordered locus">CLOAM0095</name>
</gene>
<organism evidence="2 3">
    <name type="scientific">Cloacimonas acidaminovorans (strain Evry)</name>
    <dbReference type="NCBI Taxonomy" id="459349"/>
    <lineage>
        <taxon>Bacteria</taxon>
        <taxon>Pseudomonadati</taxon>
        <taxon>Candidatus Cloacimonadota</taxon>
        <taxon>Candidatus Cloacimonadia</taxon>
        <taxon>Candidatus Cloacimonadales</taxon>
        <taxon>Candidatus Cloacimonadaceae</taxon>
        <taxon>Candidatus Cloacimonas</taxon>
    </lineage>
</organism>
<accession>B0VIU8</accession>
<evidence type="ECO:0000313" key="2">
    <source>
        <dbReference type="EMBL" id="CAO80008.1"/>
    </source>
</evidence>